<dbReference type="Proteomes" id="UP000469724">
    <property type="component" value="Unassembled WGS sequence"/>
</dbReference>
<gene>
    <name evidence="6 8" type="primary">frr</name>
    <name evidence="8" type="ORF">G3N56_01505</name>
</gene>
<dbReference type="RefSeq" id="WP_163300472.1">
    <property type="nucleotide sequence ID" value="NZ_JAAGRQ010000004.1"/>
</dbReference>
<dbReference type="FunFam" id="3.30.1360.40:FF:000001">
    <property type="entry name" value="Ribosome-recycling factor"/>
    <property type="match status" value="1"/>
</dbReference>
<sequence length="184" mass="20737">MREAIKEAEDKMKKALVSLDKEFARLRTGRATTSLLDGVRVDYYGTLTPIDQIASVSTPDSRTITIQPWDRKAFSVVEKAILKSDLGLTPVNDGKIIRIGIPPLTEDRRKDLAKVAKKYTEEAKVAVRNVRRDANEVLKKLKSDKKISEDEQHKGQEEIQKLTDAYVAKTDAALAKKEKEIMEI</sequence>
<evidence type="ECO:0000256" key="4">
    <source>
        <dbReference type="ARBA" id="ARBA00022917"/>
    </source>
</evidence>
<dbReference type="Pfam" id="PF01765">
    <property type="entry name" value="RRF"/>
    <property type="match status" value="1"/>
</dbReference>
<evidence type="ECO:0000256" key="1">
    <source>
        <dbReference type="ARBA" id="ARBA00004496"/>
    </source>
</evidence>
<dbReference type="InterPro" id="IPR002661">
    <property type="entry name" value="Ribosome_recyc_fac"/>
</dbReference>
<dbReference type="InterPro" id="IPR023584">
    <property type="entry name" value="Ribosome_recyc_fac_dom"/>
</dbReference>
<evidence type="ECO:0000256" key="2">
    <source>
        <dbReference type="ARBA" id="ARBA00005912"/>
    </source>
</evidence>
<protein>
    <recommendedName>
        <fullName evidence="6">Ribosome-recycling factor</fullName>
        <shortName evidence="6">RRF</shortName>
    </recommendedName>
    <alternativeName>
        <fullName evidence="6">Ribosome-releasing factor</fullName>
    </alternativeName>
</protein>
<keyword evidence="3 6" id="KW-0963">Cytoplasm</keyword>
<dbReference type="GO" id="GO:0002184">
    <property type="term" value="P:cytoplasmic translational termination"/>
    <property type="evidence" value="ECO:0007669"/>
    <property type="project" value="TreeGrafter"/>
</dbReference>
<comment type="similarity">
    <text evidence="2 6">Belongs to the RRF family.</text>
</comment>
<dbReference type="GO" id="GO:0043023">
    <property type="term" value="F:ribosomal large subunit binding"/>
    <property type="evidence" value="ECO:0007669"/>
    <property type="project" value="TreeGrafter"/>
</dbReference>
<dbReference type="AlphaFoldDB" id="A0A7K3NJM3"/>
<evidence type="ECO:0000313" key="9">
    <source>
        <dbReference type="Proteomes" id="UP000469724"/>
    </source>
</evidence>
<feature type="domain" description="Ribosome recycling factor" evidence="7">
    <location>
        <begin position="19"/>
        <end position="182"/>
    </location>
</feature>
<dbReference type="EMBL" id="JAAGRQ010000004">
    <property type="protein sequence ID" value="NDY55419.1"/>
    <property type="molecule type" value="Genomic_DNA"/>
</dbReference>
<organism evidence="8 9">
    <name type="scientific">Desulfolutivibrio sulfodismutans</name>
    <dbReference type="NCBI Taxonomy" id="63561"/>
    <lineage>
        <taxon>Bacteria</taxon>
        <taxon>Pseudomonadati</taxon>
        <taxon>Thermodesulfobacteriota</taxon>
        <taxon>Desulfovibrionia</taxon>
        <taxon>Desulfovibrionales</taxon>
        <taxon>Desulfovibrionaceae</taxon>
        <taxon>Desulfolutivibrio</taxon>
    </lineage>
</organism>
<evidence type="ECO:0000259" key="7">
    <source>
        <dbReference type="Pfam" id="PF01765"/>
    </source>
</evidence>
<dbReference type="PANTHER" id="PTHR20982">
    <property type="entry name" value="RIBOSOME RECYCLING FACTOR"/>
    <property type="match status" value="1"/>
</dbReference>
<accession>A0A7K3NJM3</accession>
<keyword evidence="9" id="KW-1185">Reference proteome</keyword>
<evidence type="ECO:0000256" key="3">
    <source>
        <dbReference type="ARBA" id="ARBA00022490"/>
    </source>
</evidence>
<dbReference type="NCBIfam" id="TIGR00496">
    <property type="entry name" value="frr"/>
    <property type="match status" value="1"/>
</dbReference>
<name>A0A7K3NJM3_9BACT</name>
<dbReference type="HAMAP" id="MF_00040">
    <property type="entry name" value="RRF"/>
    <property type="match status" value="1"/>
</dbReference>
<dbReference type="FunFam" id="1.10.132.20:FF:000001">
    <property type="entry name" value="Ribosome-recycling factor"/>
    <property type="match status" value="1"/>
</dbReference>
<evidence type="ECO:0000313" key="8">
    <source>
        <dbReference type="EMBL" id="NDY55419.1"/>
    </source>
</evidence>
<evidence type="ECO:0000256" key="6">
    <source>
        <dbReference type="HAMAP-Rule" id="MF_00040"/>
    </source>
</evidence>
<dbReference type="GO" id="GO:0005829">
    <property type="term" value="C:cytosol"/>
    <property type="evidence" value="ECO:0007669"/>
    <property type="project" value="GOC"/>
</dbReference>
<dbReference type="Gene3D" id="1.10.132.20">
    <property type="entry name" value="Ribosome-recycling factor"/>
    <property type="match status" value="1"/>
</dbReference>
<comment type="function">
    <text evidence="5 6">Responsible for the release of ribosomes from messenger RNA at the termination of protein biosynthesis. May increase the efficiency of translation by recycling ribosomes from one round of translation to another.</text>
</comment>
<dbReference type="CDD" id="cd00520">
    <property type="entry name" value="RRF"/>
    <property type="match status" value="1"/>
</dbReference>
<evidence type="ECO:0000256" key="5">
    <source>
        <dbReference type="ARBA" id="ARBA00025050"/>
    </source>
</evidence>
<dbReference type="SUPFAM" id="SSF55194">
    <property type="entry name" value="Ribosome recycling factor, RRF"/>
    <property type="match status" value="1"/>
</dbReference>
<reference evidence="8 9" key="1">
    <citation type="submission" date="2020-02" db="EMBL/GenBank/DDBJ databases">
        <title>Comparative genomics of sulfur disproportionating microorganisms.</title>
        <authorList>
            <person name="Ward L.M."/>
            <person name="Bertran E."/>
            <person name="Johnston D.T."/>
        </authorList>
    </citation>
    <scope>NUCLEOTIDE SEQUENCE [LARGE SCALE GENOMIC DNA]</scope>
    <source>
        <strain evidence="8 9">DSM 3696</strain>
    </source>
</reference>
<comment type="subcellular location">
    <subcellularLocation>
        <location evidence="1 6">Cytoplasm</location>
    </subcellularLocation>
</comment>
<keyword evidence="4 6" id="KW-0648">Protein biosynthesis</keyword>
<dbReference type="InterPro" id="IPR036191">
    <property type="entry name" value="RRF_sf"/>
</dbReference>
<proteinExistence type="inferred from homology"/>
<dbReference type="Gene3D" id="3.30.1360.40">
    <property type="match status" value="1"/>
</dbReference>
<comment type="caution">
    <text evidence="8">The sequence shown here is derived from an EMBL/GenBank/DDBJ whole genome shotgun (WGS) entry which is preliminary data.</text>
</comment>
<dbReference type="PANTHER" id="PTHR20982:SF3">
    <property type="entry name" value="MITOCHONDRIAL RIBOSOME RECYCLING FACTOR PSEUDO 1"/>
    <property type="match status" value="1"/>
</dbReference>